<evidence type="ECO:0000256" key="1">
    <source>
        <dbReference type="ARBA" id="ARBA00004236"/>
    </source>
</evidence>
<evidence type="ECO:0000256" key="5">
    <source>
        <dbReference type="ARBA" id="ARBA00022741"/>
    </source>
</evidence>
<dbReference type="Proteomes" id="UP000269499">
    <property type="component" value="Unassembled WGS sequence"/>
</dbReference>
<dbReference type="SUPFAM" id="SSF52540">
    <property type="entry name" value="P-loop containing nucleoside triphosphate hydrolases"/>
    <property type="match status" value="1"/>
</dbReference>
<keyword evidence="4" id="KW-0500">Molybdenum</keyword>
<gene>
    <name evidence="16" type="ORF">DRJ26_04125</name>
</gene>
<dbReference type="Pfam" id="PF08402">
    <property type="entry name" value="TOBE_2"/>
    <property type="match status" value="1"/>
</dbReference>
<dbReference type="Gene3D" id="2.40.50.100">
    <property type="match status" value="1"/>
</dbReference>
<dbReference type="EC" id="7.3.2.6" evidence="11"/>
<keyword evidence="3" id="KW-1003">Cell membrane</keyword>
<dbReference type="InterPro" id="IPR005893">
    <property type="entry name" value="PotA-like"/>
</dbReference>
<evidence type="ECO:0000256" key="10">
    <source>
        <dbReference type="ARBA" id="ARBA00038781"/>
    </source>
</evidence>
<dbReference type="AlphaFoldDB" id="A0A497F1V2"/>
<dbReference type="SMART" id="SM00382">
    <property type="entry name" value="AAA"/>
    <property type="match status" value="1"/>
</dbReference>
<dbReference type="Pfam" id="PF00005">
    <property type="entry name" value="ABC_tran"/>
    <property type="match status" value="1"/>
</dbReference>
<evidence type="ECO:0000256" key="6">
    <source>
        <dbReference type="ARBA" id="ARBA00022840"/>
    </source>
</evidence>
<evidence type="ECO:0000256" key="3">
    <source>
        <dbReference type="ARBA" id="ARBA00022475"/>
    </source>
</evidence>
<protein>
    <recommendedName>
        <fullName evidence="12">Molybdate/tungstate import ATP-binding protein WtpC</fullName>
        <ecNumber evidence="11">7.3.2.6</ecNumber>
    </recommendedName>
</protein>
<comment type="similarity">
    <text evidence="9">Belongs to the ABC transporter superfamily. Sulfate/tungstate importer (TC 3.A.1.6) family.</text>
</comment>
<dbReference type="InterPro" id="IPR050093">
    <property type="entry name" value="ABC_SmlMolc_Importer"/>
</dbReference>
<evidence type="ECO:0000256" key="8">
    <source>
        <dbReference type="ARBA" id="ARBA00023136"/>
    </source>
</evidence>
<accession>A0A497F1V2</accession>
<dbReference type="NCBIfam" id="TIGR01187">
    <property type="entry name" value="potA"/>
    <property type="match status" value="1"/>
</dbReference>
<dbReference type="InterPro" id="IPR013611">
    <property type="entry name" value="Transp-assoc_OB_typ2"/>
</dbReference>
<evidence type="ECO:0000256" key="2">
    <source>
        <dbReference type="ARBA" id="ARBA00022448"/>
    </source>
</evidence>
<dbReference type="GO" id="GO:1901238">
    <property type="term" value="F:ABC-type tungstate transporter activity"/>
    <property type="evidence" value="ECO:0007669"/>
    <property type="project" value="UniProtKB-EC"/>
</dbReference>
<evidence type="ECO:0000256" key="9">
    <source>
        <dbReference type="ARBA" id="ARBA00038307"/>
    </source>
</evidence>
<evidence type="ECO:0000313" key="16">
    <source>
        <dbReference type="EMBL" id="RLE52870.1"/>
    </source>
</evidence>
<dbReference type="GO" id="GO:0016887">
    <property type="term" value="F:ATP hydrolysis activity"/>
    <property type="evidence" value="ECO:0007669"/>
    <property type="project" value="InterPro"/>
</dbReference>
<proteinExistence type="inferred from homology"/>
<dbReference type="FunFam" id="3.40.50.300:FF:000425">
    <property type="entry name" value="Probable ABC transporter, ATP-binding subunit"/>
    <property type="match status" value="1"/>
</dbReference>
<evidence type="ECO:0000256" key="7">
    <source>
        <dbReference type="ARBA" id="ARBA00022967"/>
    </source>
</evidence>
<evidence type="ECO:0000256" key="11">
    <source>
        <dbReference type="ARBA" id="ARBA00039025"/>
    </source>
</evidence>
<feature type="non-terminal residue" evidence="16">
    <location>
        <position position="1"/>
    </location>
</feature>
<dbReference type="GO" id="GO:0005524">
    <property type="term" value="F:ATP binding"/>
    <property type="evidence" value="ECO:0007669"/>
    <property type="project" value="UniProtKB-KW"/>
</dbReference>
<dbReference type="PROSITE" id="PS00211">
    <property type="entry name" value="ABC_TRANSPORTER_1"/>
    <property type="match status" value="1"/>
</dbReference>
<dbReference type="InterPro" id="IPR027417">
    <property type="entry name" value="P-loop_NTPase"/>
</dbReference>
<dbReference type="InterPro" id="IPR008995">
    <property type="entry name" value="Mo/tungstate-bd_C_term_dom"/>
</dbReference>
<evidence type="ECO:0000256" key="4">
    <source>
        <dbReference type="ARBA" id="ARBA00022505"/>
    </source>
</evidence>
<keyword evidence="7" id="KW-1278">Translocase</keyword>
<keyword evidence="8" id="KW-0472">Membrane</keyword>
<dbReference type="InterPro" id="IPR003439">
    <property type="entry name" value="ABC_transporter-like_ATP-bd"/>
</dbReference>
<comment type="subcellular location">
    <subcellularLocation>
        <location evidence="1">Cell membrane</location>
    </subcellularLocation>
</comment>
<comment type="subunit">
    <text evidence="10">The complex is composed of two ATP-binding proteins (WtpC), two transmembrane proteins (WtpB) and a solute-binding protein (WtpA).</text>
</comment>
<comment type="caution">
    <text evidence="16">The sequence shown here is derived from an EMBL/GenBank/DDBJ whole genome shotgun (WGS) entry which is preliminary data.</text>
</comment>
<dbReference type="InterPro" id="IPR003593">
    <property type="entry name" value="AAA+_ATPase"/>
</dbReference>
<dbReference type="PROSITE" id="PS50893">
    <property type="entry name" value="ABC_TRANSPORTER_2"/>
    <property type="match status" value="1"/>
</dbReference>
<reference evidence="16 17" key="1">
    <citation type="submission" date="2018-06" db="EMBL/GenBank/DDBJ databases">
        <title>Extensive metabolic versatility and redundancy in microbially diverse, dynamic hydrothermal sediments.</title>
        <authorList>
            <person name="Dombrowski N."/>
            <person name="Teske A."/>
            <person name="Baker B.J."/>
        </authorList>
    </citation>
    <scope>NUCLEOTIDE SEQUENCE [LARGE SCALE GENOMIC DNA]</scope>
    <source>
        <strain evidence="16">B20_G2</strain>
    </source>
</reference>
<sequence>FTILGPSGCGKTTTLRIIAGFERPDQGRVFFNNEDITNLPAYKRNTGMVFQNYALWPHMTVFDNVAYGLKVRKVPKDEIKRRVREVLELVKLEGLEDRYPHQLSGGQQQRVALARALVIRPNVLLLDEPLSNLDAKLRVEMREELRVLQKKLGITTIYVTHDQEEAMVLSDRVAIMNQGKIYQVGTPEEIYMKPKNIFIATFIGKSSVLEGIVRKVKDGKVIVECGALSICGYYPTDEVKLKEGDKVACIFRPEHFELDKVNENCNEFTGVVEKAIFVGSHIEVKVKINSNELLIYLDPEVRIAIGSRLKVYIPYDKTIIIPQM</sequence>
<keyword evidence="2" id="KW-0813">Transport</keyword>
<keyword evidence="5" id="KW-0547">Nucleotide-binding</keyword>
<dbReference type="SUPFAM" id="SSF50331">
    <property type="entry name" value="MOP-like"/>
    <property type="match status" value="1"/>
</dbReference>
<keyword evidence="6 16" id="KW-0067">ATP-binding</keyword>
<comment type="function">
    <text evidence="14">Part of the ABC transporter complex WtpABC involved in molybdate/tungstate import. Responsible for energy coupling to the transport system.</text>
</comment>
<evidence type="ECO:0000259" key="15">
    <source>
        <dbReference type="PROSITE" id="PS50893"/>
    </source>
</evidence>
<dbReference type="GO" id="GO:0015417">
    <property type="term" value="F:ABC-type polyamine transporter activity"/>
    <property type="evidence" value="ECO:0007669"/>
    <property type="project" value="InterPro"/>
</dbReference>
<dbReference type="InterPro" id="IPR017871">
    <property type="entry name" value="ABC_transporter-like_CS"/>
</dbReference>
<dbReference type="Gene3D" id="3.40.50.300">
    <property type="entry name" value="P-loop containing nucleotide triphosphate hydrolases"/>
    <property type="match status" value="1"/>
</dbReference>
<evidence type="ECO:0000313" key="17">
    <source>
        <dbReference type="Proteomes" id="UP000269499"/>
    </source>
</evidence>
<feature type="domain" description="ABC transporter" evidence="15">
    <location>
        <begin position="1"/>
        <end position="203"/>
    </location>
</feature>
<dbReference type="GO" id="GO:0043190">
    <property type="term" value="C:ATP-binding cassette (ABC) transporter complex"/>
    <property type="evidence" value="ECO:0007669"/>
    <property type="project" value="InterPro"/>
</dbReference>
<name>A0A497F1V2_9CREN</name>
<evidence type="ECO:0000256" key="14">
    <source>
        <dbReference type="ARBA" id="ARBA00057369"/>
    </source>
</evidence>
<dbReference type="PANTHER" id="PTHR42781:SF4">
    <property type="entry name" value="SPERMIDINE_PUTRESCINE IMPORT ATP-BINDING PROTEIN POTA"/>
    <property type="match status" value="1"/>
</dbReference>
<organism evidence="16 17">
    <name type="scientific">Thermoproteota archaeon</name>
    <dbReference type="NCBI Taxonomy" id="2056631"/>
    <lineage>
        <taxon>Archaea</taxon>
        <taxon>Thermoproteota</taxon>
    </lineage>
</organism>
<dbReference type="PANTHER" id="PTHR42781">
    <property type="entry name" value="SPERMIDINE/PUTRESCINE IMPORT ATP-BINDING PROTEIN POTA"/>
    <property type="match status" value="1"/>
</dbReference>
<evidence type="ECO:0000256" key="13">
    <source>
        <dbReference type="ARBA" id="ARBA00047936"/>
    </source>
</evidence>
<dbReference type="EMBL" id="QMRA01000093">
    <property type="protein sequence ID" value="RLE52870.1"/>
    <property type="molecule type" value="Genomic_DNA"/>
</dbReference>
<evidence type="ECO:0000256" key="12">
    <source>
        <dbReference type="ARBA" id="ARBA00041133"/>
    </source>
</evidence>
<comment type="catalytic activity">
    <reaction evidence="13">
        <text>tungstate(in) + ATP + H2O = tungstate(out) + ADP + phosphate + H(+)</text>
        <dbReference type="Rhea" id="RHEA:35027"/>
        <dbReference type="ChEBI" id="CHEBI:15377"/>
        <dbReference type="ChEBI" id="CHEBI:15378"/>
        <dbReference type="ChEBI" id="CHEBI:30616"/>
        <dbReference type="ChEBI" id="CHEBI:43474"/>
        <dbReference type="ChEBI" id="CHEBI:46502"/>
        <dbReference type="ChEBI" id="CHEBI:456216"/>
        <dbReference type="EC" id="7.3.2.6"/>
    </reaction>
</comment>